<evidence type="ECO:0000256" key="4">
    <source>
        <dbReference type="ARBA" id="ARBA00023157"/>
    </source>
</evidence>
<dbReference type="EMBL" id="WJQU01000002">
    <property type="protein sequence ID" value="KAJ6642145.1"/>
    <property type="molecule type" value="Genomic_DNA"/>
</dbReference>
<dbReference type="InterPro" id="IPR029058">
    <property type="entry name" value="AB_hydrolase_fold"/>
</dbReference>
<evidence type="ECO:0000313" key="8">
    <source>
        <dbReference type="EMBL" id="KAJ6642145.1"/>
    </source>
</evidence>
<dbReference type="InterPro" id="IPR019826">
    <property type="entry name" value="Carboxylesterase_B_AS"/>
</dbReference>
<dbReference type="AlphaFoldDB" id="A0A9Q0S3H5"/>
<name>A0A9Q0S3H5_9DIPT</name>
<evidence type="ECO:0000259" key="7">
    <source>
        <dbReference type="Pfam" id="PF00135"/>
    </source>
</evidence>
<comment type="caution">
    <text evidence="8">The sequence shown here is derived from an EMBL/GenBank/DDBJ whole genome shotgun (WGS) entry which is preliminary data.</text>
</comment>
<dbReference type="SUPFAM" id="SSF53474">
    <property type="entry name" value="alpha/beta-Hydrolases"/>
    <property type="match status" value="1"/>
</dbReference>
<dbReference type="PANTHER" id="PTHR43142">
    <property type="entry name" value="CARBOXYLIC ESTER HYDROLASE"/>
    <property type="match status" value="1"/>
</dbReference>
<dbReference type="InterPro" id="IPR002018">
    <property type="entry name" value="CarbesteraseB"/>
</dbReference>
<gene>
    <name evidence="8" type="primary">B1_0</name>
    <name evidence="8" type="ORF">Bhyg_07092</name>
</gene>
<feature type="domain" description="Carboxylesterase type B" evidence="7">
    <location>
        <begin position="4"/>
        <end position="545"/>
    </location>
</feature>
<dbReference type="OrthoDB" id="19653at2759"/>
<accession>A0A9Q0S3H5</accession>
<dbReference type="Pfam" id="PF00135">
    <property type="entry name" value="COesterase"/>
    <property type="match status" value="1"/>
</dbReference>
<keyword evidence="4" id="KW-1015">Disulfide bond</keyword>
<dbReference type="PROSITE" id="PS00122">
    <property type="entry name" value="CARBOXYLESTERASE_B_1"/>
    <property type="match status" value="1"/>
</dbReference>
<protein>
    <recommendedName>
        <fullName evidence="6">Carboxylic ester hydrolase</fullName>
        <ecNumber evidence="6">3.1.1.-</ecNumber>
    </recommendedName>
</protein>
<evidence type="ECO:0000256" key="6">
    <source>
        <dbReference type="RuleBase" id="RU361235"/>
    </source>
</evidence>
<dbReference type="GO" id="GO:0052689">
    <property type="term" value="F:carboxylic ester hydrolase activity"/>
    <property type="evidence" value="ECO:0007669"/>
    <property type="project" value="UniProtKB-KW"/>
</dbReference>
<dbReference type="Proteomes" id="UP001151699">
    <property type="component" value="Chromosome B"/>
</dbReference>
<keyword evidence="2" id="KW-0719">Serine esterase</keyword>
<evidence type="ECO:0000256" key="1">
    <source>
        <dbReference type="ARBA" id="ARBA00005964"/>
    </source>
</evidence>
<keyword evidence="5" id="KW-0325">Glycoprotein</keyword>
<keyword evidence="9" id="KW-1185">Reference proteome</keyword>
<comment type="similarity">
    <text evidence="1 6">Belongs to the type-B carboxylesterase/lipase family.</text>
</comment>
<organism evidence="8 9">
    <name type="scientific">Pseudolycoriella hygida</name>
    <dbReference type="NCBI Taxonomy" id="35572"/>
    <lineage>
        <taxon>Eukaryota</taxon>
        <taxon>Metazoa</taxon>
        <taxon>Ecdysozoa</taxon>
        <taxon>Arthropoda</taxon>
        <taxon>Hexapoda</taxon>
        <taxon>Insecta</taxon>
        <taxon>Pterygota</taxon>
        <taxon>Neoptera</taxon>
        <taxon>Endopterygota</taxon>
        <taxon>Diptera</taxon>
        <taxon>Nematocera</taxon>
        <taxon>Sciaroidea</taxon>
        <taxon>Sciaridae</taxon>
        <taxon>Pseudolycoriella</taxon>
    </lineage>
</organism>
<evidence type="ECO:0000313" key="9">
    <source>
        <dbReference type="Proteomes" id="UP001151699"/>
    </source>
</evidence>
<reference evidence="8" key="1">
    <citation type="submission" date="2022-07" db="EMBL/GenBank/DDBJ databases">
        <authorList>
            <person name="Trinca V."/>
            <person name="Uliana J.V.C."/>
            <person name="Torres T.T."/>
            <person name="Ward R.J."/>
            <person name="Monesi N."/>
        </authorList>
    </citation>
    <scope>NUCLEOTIDE SEQUENCE</scope>
    <source>
        <strain evidence="8">HSMRA1968</strain>
        <tissue evidence="8">Whole embryos</tissue>
    </source>
</reference>
<evidence type="ECO:0000256" key="2">
    <source>
        <dbReference type="ARBA" id="ARBA00022487"/>
    </source>
</evidence>
<dbReference type="PANTHER" id="PTHR43142:SF1">
    <property type="entry name" value="CARBOXYLIC ESTER HYDROLASE"/>
    <property type="match status" value="1"/>
</dbReference>
<evidence type="ECO:0000256" key="5">
    <source>
        <dbReference type="ARBA" id="ARBA00023180"/>
    </source>
</evidence>
<dbReference type="EC" id="3.1.1.-" evidence="6"/>
<sequence>MSFIAETEYGQVRGVKTASALEYEYISFYGIPYGTPPIGNLRFKDPIPATKWTEIFDATKERPSCFSMDSSLKKVVGTENCLNLNIYTKNLKPNKLYPVMFYIFGGGFNTGSNSTALYGPDYLLMSDVVVVVCDYRLGPFGFMYFKDPSVDVPGNAGLKDQLLALKFVKTNIQNFGGDPDNITLFGHSAGAVSVNLHCISEQSRGEIPNSNYKLNLLTFSEGLFNRAILLSGSVFHPPPPMLEAKDFPYRLAKKLGFTGREEDRDVIEFLQSADPIRLAEEQNKIILPEESAYIFSAFIPHVEPFKTDRTFISTNPAESSRSAWGNDIDILVELTADEGYAYLTAINRDPTTLSKLDLDTAIPFQLNVTDKEKRLEIVRRMREVYYGESDPCENKNAFCEWQGDLMFRHHVTRLIRSRQNSNGKGKTFFCRFAVESPTMNEFRLKRNRPNVLQVIHADEVSYYFKHNFGPMPDRQSMEFTAIRRLVSLMTSFATSGNPNDNILNVDLQNVEWLPVDTKEPPFKLLNIGEDLEFKIQPEAERLLFWDKLYEETNTPLY</sequence>
<evidence type="ECO:0000256" key="3">
    <source>
        <dbReference type="ARBA" id="ARBA00022801"/>
    </source>
</evidence>
<dbReference type="Gene3D" id="3.40.50.1820">
    <property type="entry name" value="alpha/beta hydrolase"/>
    <property type="match status" value="1"/>
</dbReference>
<keyword evidence="3 6" id="KW-0378">Hydrolase</keyword>
<proteinExistence type="inferred from homology"/>